<proteinExistence type="predicted"/>
<evidence type="ECO:0000256" key="1">
    <source>
        <dbReference type="SAM" id="MobiDB-lite"/>
    </source>
</evidence>
<dbReference type="EMBL" id="BSUJ01000001">
    <property type="protein sequence ID" value="GMA19441.1"/>
    <property type="molecule type" value="Genomic_DNA"/>
</dbReference>
<name>A0ABQ6HM42_9MICO</name>
<evidence type="ECO:0000313" key="4">
    <source>
        <dbReference type="Proteomes" id="UP001157109"/>
    </source>
</evidence>
<evidence type="ECO:0000256" key="2">
    <source>
        <dbReference type="SAM" id="SignalP"/>
    </source>
</evidence>
<feature type="signal peptide" evidence="2">
    <location>
        <begin position="1"/>
        <end position="19"/>
    </location>
</feature>
<accession>A0ABQ6HM42</accession>
<keyword evidence="2" id="KW-0732">Signal</keyword>
<comment type="caution">
    <text evidence="3">The sequence shown here is derived from an EMBL/GenBank/DDBJ whole genome shotgun (WGS) entry which is preliminary data.</text>
</comment>
<sequence length="120" mass="11976">MGVAVAVAAWAGVAAASTAAVGDTVAAARARGTNMGSFLVRAGGPGRSGPRLRGLAGDSTGEAGGADVVRPACLTMASDRAERVDRPSSTWDCFRTVTCVGTATDGEGRPVVREVATLAW</sequence>
<keyword evidence="4" id="KW-1185">Reference proteome</keyword>
<reference evidence="4" key="1">
    <citation type="journal article" date="2019" name="Int. J. Syst. Evol. Microbiol.">
        <title>The Global Catalogue of Microorganisms (GCM) 10K type strain sequencing project: providing services to taxonomists for standard genome sequencing and annotation.</title>
        <authorList>
            <consortium name="The Broad Institute Genomics Platform"/>
            <consortium name="The Broad Institute Genome Sequencing Center for Infectious Disease"/>
            <person name="Wu L."/>
            <person name="Ma J."/>
        </authorList>
    </citation>
    <scope>NUCLEOTIDE SEQUENCE [LARGE SCALE GENOMIC DNA]</scope>
    <source>
        <strain evidence="4">NBRC 105830</strain>
    </source>
</reference>
<feature type="region of interest" description="Disordered" evidence="1">
    <location>
        <begin position="39"/>
        <end position="63"/>
    </location>
</feature>
<feature type="chain" id="PRO_5046732592" description="Secreted protein" evidence="2">
    <location>
        <begin position="20"/>
        <end position="120"/>
    </location>
</feature>
<organism evidence="3 4">
    <name type="scientific">Arsenicicoccus piscis</name>
    <dbReference type="NCBI Taxonomy" id="673954"/>
    <lineage>
        <taxon>Bacteria</taxon>
        <taxon>Bacillati</taxon>
        <taxon>Actinomycetota</taxon>
        <taxon>Actinomycetes</taxon>
        <taxon>Micrococcales</taxon>
        <taxon>Intrasporangiaceae</taxon>
        <taxon>Arsenicicoccus</taxon>
    </lineage>
</organism>
<feature type="compositionally biased region" description="Low complexity" evidence="1">
    <location>
        <begin position="48"/>
        <end position="57"/>
    </location>
</feature>
<protein>
    <recommendedName>
        <fullName evidence="5">Secreted protein</fullName>
    </recommendedName>
</protein>
<evidence type="ECO:0000313" key="3">
    <source>
        <dbReference type="EMBL" id="GMA19441.1"/>
    </source>
</evidence>
<gene>
    <name evidence="3" type="ORF">GCM10025862_14620</name>
</gene>
<evidence type="ECO:0008006" key="5">
    <source>
        <dbReference type="Google" id="ProtNLM"/>
    </source>
</evidence>
<dbReference type="Proteomes" id="UP001157109">
    <property type="component" value="Unassembled WGS sequence"/>
</dbReference>